<comment type="caution">
    <text evidence="1">The sequence shown here is derived from an EMBL/GenBank/DDBJ whole genome shotgun (WGS) entry which is preliminary data.</text>
</comment>
<sequence length="219" mass="24608">MFRRKLADDHFRTGDAGGQISRVLGVDKGKLGAFPPIANETLATRASKEVLLVNTPSEKSHSMTMVRTRILRHSNSPLLTHLHPPPTHHPSLPPFPFQKIILNRGRALEAPSHIPTQRLLSIVQILLSLHNLVRVKVGDHHTHRRILPIPTNMHNNIRYQLGVPRLIRSRVIRPLPSTVALSKAEREWASAARVWGSIKVPRRHISYVGVHKIHVSVAV</sequence>
<evidence type="ECO:0000313" key="1">
    <source>
        <dbReference type="EMBL" id="KAF7342349.1"/>
    </source>
</evidence>
<accession>A0A8H6XL25</accession>
<protein>
    <submittedName>
        <fullName evidence="1">Uncharacterized protein</fullName>
    </submittedName>
</protein>
<evidence type="ECO:0000313" key="2">
    <source>
        <dbReference type="Proteomes" id="UP000620124"/>
    </source>
</evidence>
<proteinExistence type="predicted"/>
<organism evidence="1 2">
    <name type="scientific">Mycena venus</name>
    <dbReference type="NCBI Taxonomy" id="2733690"/>
    <lineage>
        <taxon>Eukaryota</taxon>
        <taxon>Fungi</taxon>
        <taxon>Dikarya</taxon>
        <taxon>Basidiomycota</taxon>
        <taxon>Agaricomycotina</taxon>
        <taxon>Agaricomycetes</taxon>
        <taxon>Agaricomycetidae</taxon>
        <taxon>Agaricales</taxon>
        <taxon>Marasmiineae</taxon>
        <taxon>Mycenaceae</taxon>
        <taxon>Mycena</taxon>
    </lineage>
</organism>
<reference evidence="1" key="1">
    <citation type="submission" date="2020-05" db="EMBL/GenBank/DDBJ databases">
        <title>Mycena genomes resolve the evolution of fungal bioluminescence.</title>
        <authorList>
            <person name="Tsai I.J."/>
        </authorList>
    </citation>
    <scope>NUCLEOTIDE SEQUENCE</scope>
    <source>
        <strain evidence="1">CCC161011</strain>
    </source>
</reference>
<dbReference type="Proteomes" id="UP000620124">
    <property type="component" value="Unassembled WGS sequence"/>
</dbReference>
<gene>
    <name evidence="1" type="ORF">MVEN_01823500</name>
</gene>
<name>A0A8H6XL25_9AGAR</name>
<dbReference type="AlphaFoldDB" id="A0A8H6XL25"/>
<dbReference type="EMBL" id="JACAZI010000017">
    <property type="protein sequence ID" value="KAF7342349.1"/>
    <property type="molecule type" value="Genomic_DNA"/>
</dbReference>
<keyword evidence="2" id="KW-1185">Reference proteome</keyword>